<evidence type="ECO:0000313" key="5">
    <source>
        <dbReference type="Proteomes" id="UP000199134"/>
    </source>
</evidence>
<proteinExistence type="predicted"/>
<reference evidence="2 5" key="2">
    <citation type="submission" date="2016-10" db="EMBL/GenBank/DDBJ databases">
        <authorList>
            <person name="de Groot N.N."/>
        </authorList>
    </citation>
    <scope>NUCLEOTIDE SEQUENCE [LARGE SCALE GENOMIC DNA]</scope>
    <source>
        <strain evidence="5">BP1-145</strain>
        <strain evidence="2">BP1-148</strain>
    </source>
</reference>
<evidence type="ECO:0000313" key="2">
    <source>
        <dbReference type="EMBL" id="SDG82766.1"/>
    </source>
</evidence>
<name>A0A1H0FUG7_9BACT</name>
<dbReference type="Proteomes" id="UP000199134">
    <property type="component" value="Unassembled WGS sequence"/>
</dbReference>
<evidence type="ECO:0000256" key="1">
    <source>
        <dbReference type="SAM" id="SignalP"/>
    </source>
</evidence>
<sequence>MKKISLTIIALMMLTTVSAQTTQKNDTLQFMTAYRQFAAFVEKQPTFTKTMADSLIARQDTLMKQYRQIKPQLTGKQVEEYNKLKGRFTKKLLSYRGDRLGEGLEATGDSIAKATGRVGSAVGGFFKGLFSK</sequence>
<accession>A0A1G7XF60</accession>
<reference evidence="3 4" key="1">
    <citation type="submission" date="2016-10" db="EMBL/GenBank/DDBJ databases">
        <authorList>
            <person name="Varghese N."/>
            <person name="Submissions S."/>
        </authorList>
    </citation>
    <scope>NUCLEOTIDE SEQUENCE</scope>
    <source>
        <strain evidence="3">BP1-145</strain>
        <strain evidence="4">BP1-148</strain>
    </source>
</reference>
<evidence type="ECO:0000313" key="3">
    <source>
        <dbReference type="EMBL" id="SDN98119.1"/>
    </source>
</evidence>
<gene>
    <name evidence="3" type="ORF">SAMN04487900_10699</name>
    <name evidence="2" type="ORF">SAMN04487901_11078</name>
</gene>
<keyword evidence="4" id="KW-1185">Reference proteome</keyword>
<dbReference type="OrthoDB" id="1082291at2"/>
<protein>
    <recommendedName>
        <fullName evidence="6">DUF3347 domain-containing protein</fullName>
    </recommendedName>
</protein>
<dbReference type="STRING" id="645274.SAMN04487901_11078"/>
<evidence type="ECO:0000313" key="4">
    <source>
        <dbReference type="Proteomes" id="UP000198779"/>
    </source>
</evidence>
<organism evidence="3 5">
    <name type="scientific">Prevotella communis</name>
    <dbReference type="NCBI Taxonomy" id="2913614"/>
    <lineage>
        <taxon>Bacteria</taxon>
        <taxon>Pseudomonadati</taxon>
        <taxon>Bacteroidota</taxon>
        <taxon>Bacteroidia</taxon>
        <taxon>Bacteroidales</taxon>
        <taxon>Prevotellaceae</taxon>
        <taxon>Prevotella</taxon>
    </lineage>
</organism>
<dbReference type="EMBL" id="FNCQ01000010">
    <property type="protein sequence ID" value="SDG82766.1"/>
    <property type="molecule type" value="Genomic_DNA"/>
</dbReference>
<dbReference type="AlphaFoldDB" id="A0A1H0FUG7"/>
<accession>A0A1H0FUG7</accession>
<feature type="chain" id="PRO_5041053043" description="DUF3347 domain-containing protein" evidence="1">
    <location>
        <begin position="20"/>
        <end position="132"/>
    </location>
</feature>
<dbReference type="RefSeq" id="WP_143005714.1">
    <property type="nucleotide sequence ID" value="NZ_CP091790.1"/>
</dbReference>
<feature type="signal peptide" evidence="1">
    <location>
        <begin position="1"/>
        <end position="19"/>
    </location>
</feature>
<dbReference type="EMBL" id="FNIW01000006">
    <property type="protein sequence ID" value="SDN98119.1"/>
    <property type="molecule type" value="Genomic_DNA"/>
</dbReference>
<keyword evidence="1" id="KW-0732">Signal</keyword>
<evidence type="ECO:0008006" key="6">
    <source>
        <dbReference type="Google" id="ProtNLM"/>
    </source>
</evidence>
<dbReference type="Proteomes" id="UP000198779">
    <property type="component" value="Unassembled WGS sequence"/>
</dbReference>